<dbReference type="HAMAP" id="MF_02100">
    <property type="entry name" value="Methyltr_YrrT"/>
    <property type="match status" value="1"/>
</dbReference>
<evidence type="ECO:0000313" key="7">
    <source>
        <dbReference type="Proteomes" id="UP000633619"/>
    </source>
</evidence>
<dbReference type="Pfam" id="PF13649">
    <property type="entry name" value="Methyltransf_25"/>
    <property type="match status" value="1"/>
</dbReference>
<sequence>MTEALFNDLFDEWADHYDETVFGGHEEYKEVFEGYSDILKAVVDALQLPEQSLVLEFGVGTGNLSRLLLNSGYRVIGIEPSEAMRKKAKEKVPDLKLYEGHFLDVPEEIPSVDAIVSTYAFHHLPDEMKDRALRELAGRLNPGGKIVFADTVFRDEEAKRNMQQEAEERGFHELASDLKREFYPVVSRLENAFQQAGLTVAFKQLNRFVWLMTAQKA</sequence>
<dbReference type="PANTHER" id="PTHR43861">
    <property type="entry name" value="TRANS-ACONITATE 2-METHYLTRANSFERASE-RELATED"/>
    <property type="match status" value="1"/>
</dbReference>
<comment type="similarity">
    <text evidence="4">Belongs to the methyltransferase superfamily. YrrT family.</text>
</comment>
<reference evidence="6 7" key="1">
    <citation type="submission" date="2020-12" db="EMBL/GenBank/DDBJ databases">
        <title>WGS of Thermoactinomyces spp.</title>
        <authorList>
            <person name="Cheng K."/>
        </authorList>
    </citation>
    <scope>NUCLEOTIDE SEQUENCE [LARGE SCALE GENOMIC DNA]</scope>
    <source>
        <strain evidence="7">CICC 10671\DSM 43846</strain>
    </source>
</reference>
<organism evidence="6 7">
    <name type="scientific">Thermoactinomyces intermedius</name>
    <dbReference type="NCBI Taxonomy" id="2024"/>
    <lineage>
        <taxon>Bacteria</taxon>
        <taxon>Bacillati</taxon>
        <taxon>Bacillota</taxon>
        <taxon>Bacilli</taxon>
        <taxon>Bacillales</taxon>
        <taxon>Thermoactinomycetaceae</taxon>
        <taxon>Thermoactinomyces</taxon>
    </lineage>
</organism>
<name>A0A8I1AB75_THEIN</name>
<dbReference type="InterPro" id="IPR041698">
    <property type="entry name" value="Methyltransf_25"/>
</dbReference>
<protein>
    <recommendedName>
        <fullName evidence="4">Uncharacterized methyltransferase I8U20_04835</fullName>
        <ecNumber evidence="4">2.1.1.-</ecNumber>
    </recommendedName>
</protein>
<dbReference type="EC" id="2.1.1.-" evidence="4"/>
<dbReference type="InterPro" id="IPR029063">
    <property type="entry name" value="SAM-dependent_MTases_sf"/>
</dbReference>
<accession>A0A8I1AB75</accession>
<dbReference type="Gene3D" id="3.40.50.150">
    <property type="entry name" value="Vaccinia Virus protein VP39"/>
    <property type="match status" value="1"/>
</dbReference>
<dbReference type="InterPro" id="IPR023553">
    <property type="entry name" value="Uncharacterised_MeTfrase_YrrT"/>
</dbReference>
<feature type="domain" description="Methyltransferase" evidence="5">
    <location>
        <begin position="54"/>
        <end position="144"/>
    </location>
</feature>
<dbReference type="EMBL" id="JAECVW010000002">
    <property type="protein sequence ID" value="MBH8594652.1"/>
    <property type="molecule type" value="Genomic_DNA"/>
</dbReference>
<dbReference type="RefSeq" id="WP_049719849.1">
    <property type="nucleotide sequence ID" value="NZ_JACEIR010000004.1"/>
</dbReference>
<evidence type="ECO:0000256" key="2">
    <source>
        <dbReference type="ARBA" id="ARBA00022679"/>
    </source>
</evidence>
<dbReference type="SUPFAM" id="SSF53335">
    <property type="entry name" value="S-adenosyl-L-methionine-dependent methyltransferases"/>
    <property type="match status" value="1"/>
</dbReference>
<dbReference type="GO" id="GO:0008757">
    <property type="term" value="F:S-adenosylmethionine-dependent methyltransferase activity"/>
    <property type="evidence" value="ECO:0007669"/>
    <property type="project" value="UniProtKB-UniRule"/>
</dbReference>
<comment type="caution">
    <text evidence="6">The sequence shown here is derived from an EMBL/GenBank/DDBJ whole genome shotgun (WGS) entry which is preliminary data.</text>
</comment>
<keyword evidence="3 4" id="KW-0949">S-adenosyl-L-methionine</keyword>
<comment type="caution">
    <text evidence="4">Lacks conserved residue(s) required for the propagation of feature annotation.</text>
</comment>
<keyword evidence="7" id="KW-1185">Reference proteome</keyword>
<keyword evidence="2 4" id="KW-0808">Transferase</keyword>
<evidence type="ECO:0000256" key="4">
    <source>
        <dbReference type="HAMAP-Rule" id="MF_02100"/>
    </source>
</evidence>
<feature type="binding site" evidence="4">
    <location>
        <position position="79"/>
    </location>
    <ligand>
        <name>S-adenosyl-L-methionine</name>
        <dbReference type="ChEBI" id="CHEBI:59789"/>
    </ligand>
</feature>
<keyword evidence="1 4" id="KW-0489">Methyltransferase</keyword>
<evidence type="ECO:0000313" key="6">
    <source>
        <dbReference type="EMBL" id="MBH8594652.1"/>
    </source>
</evidence>
<evidence type="ECO:0000259" key="5">
    <source>
        <dbReference type="Pfam" id="PF13649"/>
    </source>
</evidence>
<proteinExistence type="inferred from homology"/>
<evidence type="ECO:0000256" key="1">
    <source>
        <dbReference type="ARBA" id="ARBA00022603"/>
    </source>
</evidence>
<gene>
    <name evidence="6" type="ORF">I8U20_04835</name>
</gene>
<evidence type="ECO:0000256" key="3">
    <source>
        <dbReference type="ARBA" id="ARBA00022691"/>
    </source>
</evidence>
<comment type="function">
    <text evidence="4">Could be a S-adenosyl-L-methionine-dependent methyltransferase.</text>
</comment>
<dbReference type="AlphaFoldDB" id="A0A8I1AB75"/>
<dbReference type="CDD" id="cd02440">
    <property type="entry name" value="AdoMet_MTases"/>
    <property type="match status" value="1"/>
</dbReference>
<feature type="binding site" evidence="4">
    <location>
        <position position="58"/>
    </location>
    <ligand>
        <name>S-adenosyl-L-methionine</name>
        <dbReference type="ChEBI" id="CHEBI:59789"/>
    </ligand>
</feature>
<dbReference type="Proteomes" id="UP000633619">
    <property type="component" value="Unassembled WGS sequence"/>
</dbReference>
<dbReference type="GO" id="GO:0032259">
    <property type="term" value="P:methylation"/>
    <property type="evidence" value="ECO:0007669"/>
    <property type="project" value="UniProtKB-KW"/>
</dbReference>